<feature type="non-terminal residue" evidence="1">
    <location>
        <position position="1"/>
    </location>
</feature>
<dbReference type="EMBL" id="BARS01030594">
    <property type="protein sequence ID" value="GAG23631.1"/>
    <property type="molecule type" value="Genomic_DNA"/>
</dbReference>
<reference evidence="1" key="1">
    <citation type="journal article" date="2014" name="Front. Microbiol.">
        <title>High frequency of phylogenetically diverse reductive dehalogenase-homologous genes in deep subseafloor sedimentary metagenomes.</title>
        <authorList>
            <person name="Kawai M."/>
            <person name="Futagami T."/>
            <person name="Toyoda A."/>
            <person name="Takaki Y."/>
            <person name="Nishi S."/>
            <person name="Hori S."/>
            <person name="Arai W."/>
            <person name="Tsubouchi T."/>
            <person name="Morono Y."/>
            <person name="Uchiyama I."/>
            <person name="Ito T."/>
            <person name="Fujiyama A."/>
            <person name="Inagaki F."/>
            <person name="Takami H."/>
        </authorList>
    </citation>
    <scope>NUCLEOTIDE SEQUENCE</scope>
    <source>
        <strain evidence="1">Expedition CK06-06</strain>
    </source>
</reference>
<protein>
    <submittedName>
        <fullName evidence="1">Uncharacterized protein</fullName>
    </submittedName>
</protein>
<gene>
    <name evidence="1" type="ORF">S01H1_47705</name>
</gene>
<organism evidence="1">
    <name type="scientific">marine sediment metagenome</name>
    <dbReference type="NCBI Taxonomy" id="412755"/>
    <lineage>
        <taxon>unclassified sequences</taxon>
        <taxon>metagenomes</taxon>
        <taxon>ecological metagenomes</taxon>
    </lineage>
</organism>
<name>X0XFB4_9ZZZZ</name>
<feature type="non-terminal residue" evidence="1">
    <location>
        <position position="262"/>
    </location>
</feature>
<dbReference type="AlphaFoldDB" id="X0XFB4"/>
<sequence>DVEQLNAHTYVSENIIMHNGVVGEGEGDLSDTQCAVRDYAFTLLPYMKDVKIQTLLTDVLEADRIKGSRWWMATGANYYLMGDWVEDKATGLHYSNNGYLPVVKKVFKDYKNYIPTWNEYANNSFVCEIYTKLRKVKAEEYMVENDWDWDKWFSSIADVHTTDKPITTTNNDDGNVSELFDSKGKIMALVDHEGNILWEEEEPVKVGYYTCPDCKTSLDLSVIVDGFCPNCYAEIVPKEGGEYDIVCPGCKDTENIVNSTFD</sequence>
<evidence type="ECO:0000313" key="1">
    <source>
        <dbReference type="EMBL" id="GAG23631.1"/>
    </source>
</evidence>
<comment type="caution">
    <text evidence="1">The sequence shown here is derived from an EMBL/GenBank/DDBJ whole genome shotgun (WGS) entry which is preliminary data.</text>
</comment>
<accession>X0XFB4</accession>
<proteinExistence type="predicted"/>